<dbReference type="Pfam" id="PF00890">
    <property type="entry name" value="FAD_binding_2"/>
    <property type="match status" value="1"/>
</dbReference>
<name>A0A1G7SFQ0_9RHOB</name>
<dbReference type="Gene3D" id="3.50.50.60">
    <property type="entry name" value="FAD/NAD(P)-binding domain"/>
    <property type="match status" value="2"/>
</dbReference>
<dbReference type="InterPro" id="IPR050315">
    <property type="entry name" value="FAD-oxidoreductase_2"/>
</dbReference>
<evidence type="ECO:0000256" key="1">
    <source>
        <dbReference type="ARBA" id="ARBA00001974"/>
    </source>
</evidence>
<dbReference type="GO" id="GO:0008202">
    <property type="term" value="P:steroid metabolic process"/>
    <property type="evidence" value="ECO:0007669"/>
    <property type="project" value="UniProtKB-ARBA"/>
</dbReference>
<reference evidence="6 7" key="1">
    <citation type="submission" date="2016-10" db="EMBL/GenBank/DDBJ databases">
        <authorList>
            <person name="de Groot N.N."/>
        </authorList>
    </citation>
    <scope>NUCLEOTIDE SEQUENCE [LARGE SCALE GENOMIC DNA]</scope>
    <source>
        <strain evidence="6 7">DSM 27375</strain>
    </source>
</reference>
<dbReference type="InterPro" id="IPR027477">
    <property type="entry name" value="Succ_DH/fumarate_Rdtase_cat_sf"/>
</dbReference>
<dbReference type="EMBL" id="FNBL01000014">
    <property type="protein sequence ID" value="SDG21886.1"/>
    <property type="molecule type" value="Genomic_DNA"/>
</dbReference>
<dbReference type="PANTHER" id="PTHR43400:SF10">
    <property type="entry name" value="3-OXOSTEROID 1-DEHYDROGENASE"/>
    <property type="match status" value="1"/>
</dbReference>
<dbReference type="SUPFAM" id="SSF56425">
    <property type="entry name" value="Succinate dehydrogenase/fumarate reductase flavoprotein, catalytic domain"/>
    <property type="match status" value="1"/>
</dbReference>
<dbReference type="Proteomes" id="UP000182284">
    <property type="component" value="Unassembled WGS sequence"/>
</dbReference>
<evidence type="ECO:0000313" key="6">
    <source>
        <dbReference type="EMBL" id="SDG21886.1"/>
    </source>
</evidence>
<dbReference type="InterPro" id="IPR036188">
    <property type="entry name" value="FAD/NAD-bd_sf"/>
</dbReference>
<dbReference type="PRINTS" id="PR00411">
    <property type="entry name" value="PNDRDTASEI"/>
</dbReference>
<feature type="domain" description="FAD-dependent oxidoreductase 2 FAD-binding" evidence="5">
    <location>
        <begin position="12"/>
        <end position="549"/>
    </location>
</feature>
<keyword evidence="2" id="KW-0285">Flavoprotein</keyword>
<dbReference type="SUPFAM" id="SSF51905">
    <property type="entry name" value="FAD/NAD(P)-binding domain"/>
    <property type="match status" value="1"/>
</dbReference>
<dbReference type="OrthoDB" id="3178130at2"/>
<dbReference type="PANTHER" id="PTHR43400">
    <property type="entry name" value="FUMARATE REDUCTASE"/>
    <property type="match status" value="1"/>
</dbReference>
<keyword evidence="3" id="KW-0274">FAD</keyword>
<evidence type="ECO:0000259" key="5">
    <source>
        <dbReference type="Pfam" id="PF00890"/>
    </source>
</evidence>
<evidence type="ECO:0000256" key="2">
    <source>
        <dbReference type="ARBA" id="ARBA00022630"/>
    </source>
</evidence>
<evidence type="ECO:0000256" key="3">
    <source>
        <dbReference type="ARBA" id="ARBA00022827"/>
    </source>
</evidence>
<sequence length="582" mass="62060">MDSETAGVTACDVLIVGSGAAGLCAAITAAKAGLDVIVAEKTGVFGGTSAWSGGWLWIPQNPQAIRAGITEPDTKPRRYLRAILGHRANDPRLETFLQNGPDMLRFLEEIGVMTWVDGNHVPDFYAHNGAAEGGRSVTTAAYDGRQLGPLMARLRPPLDVVSLWGMGIGSGADMAHFFNATRSPSALWHVTKRLAKHLYDLARYRRSMQLVGGNALVAQLLKGAADSGVQLWHDSPVTSLRHDKGRIVGASVIRQGTPIRITARKGVVLAAGGYPHDALRQTHSFAHTDTIAHASAAPKSNTGDGLRLAETVGAALDMNIAEPAAWAPVSRVPDGEGGFKNFPHLIDRAKPGFIAVDIRGQRFVNEADSYHEFMKALFAVTPKGHAPEAWLICDHRAQRQFGIGWAKPFPFPLTRYLRTGYLKRGRRITDLAAQCGLPTEALAQTIARFNDSAQAGHDPAFHRGASLYNRAQGWAKHKGPNPALGPLERRPFYAVKLVPGSLGTFAGIKTAADGQVLGQDGAPMPGLYAIGNDAASIMGGHYPSGGITLGPGMTFGYIVGRRVSGQPIKGLTPPISHHTKDA</sequence>
<dbReference type="GO" id="GO:0016491">
    <property type="term" value="F:oxidoreductase activity"/>
    <property type="evidence" value="ECO:0007669"/>
    <property type="project" value="UniProtKB-KW"/>
</dbReference>
<proteinExistence type="predicted"/>
<dbReference type="RefSeq" id="WP_074646564.1">
    <property type="nucleotide sequence ID" value="NZ_FNBL01000014.1"/>
</dbReference>
<evidence type="ECO:0000256" key="4">
    <source>
        <dbReference type="ARBA" id="ARBA00023002"/>
    </source>
</evidence>
<organism evidence="6 7">
    <name type="scientific">Celeribacter baekdonensis</name>
    <dbReference type="NCBI Taxonomy" id="875171"/>
    <lineage>
        <taxon>Bacteria</taxon>
        <taxon>Pseudomonadati</taxon>
        <taxon>Pseudomonadota</taxon>
        <taxon>Alphaproteobacteria</taxon>
        <taxon>Rhodobacterales</taxon>
        <taxon>Roseobacteraceae</taxon>
        <taxon>Celeribacter</taxon>
    </lineage>
</organism>
<dbReference type="NCBIfam" id="NF004789">
    <property type="entry name" value="PRK06134.1"/>
    <property type="match status" value="1"/>
</dbReference>
<evidence type="ECO:0000313" key="7">
    <source>
        <dbReference type="Proteomes" id="UP000182284"/>
    </source>
</evidence>
<comment type="cofactor">
    <cofactor evidence="1">
        <name>FAD</name>
        <dbReference type="ChEBI" id="CHEBI:57692"/>
    </cofactor>
</comment>
<dbReference type="InterPro" id="IPR003953">
    <property type="entry name" value="FAD-dep_OxRdtase_2_FAD-bd"/>
</dbReference>
<accession>A0A1G7SFQ0</accession>
<gene>
    <name evidence="6" type="ORF">SAMN04488117_11427</name>
</gene>
<keyword evidence="4" id="KW-0560">Oxidoreductase</keyword>
<protein>
    <submittedName>
        <fullName evidence="6">Succinate dehydrogenase/fumarate reductase, flavoprotein subunit</fullName>
    </submittedName>
</protein>
<dbReference type="AlphaFoldDB" id="A0A1G7SFQ0"/>